<dbReference type="InterPro" id="IPR025164">
    <property type="entry name" value="Toastrack_DUF4097"/>
</dbReference>
<dbReference type="AlphaFoldDB" id="A0A2A2IK44"/>
<feature type="domain" description="DUF4097" evidence="2">
    <location>
        <begin position="122"/>
        <end position="260"/>
    </location>
</feature>
<dbReference type="Pfam" id="PF13349">
    <property type="entry name" value="DUF4097"/>
    <property type="match status" value="1"/>
</dbReference>
<evidence type="ECO:0000313" key="3">
    <source>
        <dbReference type="EMBL" id="PAV31520.1"/>
    </source>
</evidence>
<gene>
    <name evidence="3" type="ORF">CIL05_02360</name>
</gene>
<protein>
    <recommendedName>
        <fullName evidence="2">DUF4097 domain-containing protein</fullName>
    </recommendedName>
</protein>
<dbReference type="RefSeq" id="WP_095653889.1">
    <property type="nucleotide sequence ID" value="NZ_NPOA01000001.1"/>
</dbReference>
<proteinExistence type="predicted"/>
<keyword evidence="4" id="KW-1185">Reference proteome</keyword>
<reference evidence="3 4" key="1">
    <citation type="submission" date="2017-08" db="EMBL/GenBank/DDBJ databases">
        <title>Virgibacillus indicus sp. nov. and Virgibacillus profoundi sp. nov, two moderately halophilic bacteria isolated from marine sediment by using the Microfluidic Streak Plate.</title>
        <authorList>
            <person name="Xu B."/>
            <person name="Hu B."/>
            <person name="Wang J."/>
            <person name="Zhu Y."/>
            <person name="Huang L."/>
            <person name="Du W."/>
            <person name="Huang Y."/>
        </authorList>
    </citation>
    <scope>NUCLEOTIDE SEQUENCE [LARGE SCALE GENOMIC DNA]</scope>
    <source>
        <strain evidence="3 4">IO3-P3-H5</strain>
    </source>
</reference>
<evidence type="ECO:0000256" key="1">
    <source>
        <dbReference type="SAM" id="Phobius"/>
    </source>
</evidence>
<keyword evidence="1" id="KW-0472">Membrane</keyword>
<dbReference type="EMBL" id="NPOA01000001">
    <property type="protein sequence ID" value="PAV31520.1"/>
    <property type="molecule type" value="Genomic_DNA"/>
</dbReference>
<keyword evidence="1" id="KW-1133">Transmembrane helix</keyword>
<accession>A0A2A2IK44</accession>
<evidence type="ECO:0000259" key="2">
    <source>
        <dbReference type="Pfam" id="PF13349"/>
    </source>
</evidence>
<comment type="caution">
    <text evidence="3">The sequence shown here is derived from an EMBL/GenBank/DDBJ whole genome shotgun (WGS) entry which is preliminary data.</text>
</comment>
<keyword evidence="1" id="KW-0812">Transmembrane</keyword>
<organism evidence="3 4">
    <name type="scientific">Virgibacillus profundi</name>
    <dbReference type="NCBI Taxonomy" id="2024555"/>
    <lineage>
        <taxon>Bacteria</taxon>
        <taxon>Bacillati</taxon>
        <taxon>Bacillota</taxon>
        <taxon>Bacilli</taxon>
        <taxon>Bacillales</taxon>
        <taxon>Bacillaceae</taxon>
        <taxon>Virgibacillus</taxon>
    </lineage>
</organism>
<evidence type="ECO:0000313" key="4">
    <source>
        <dbReference type="Proteomes" id="UP000218887"/>
    </source>
</evidence>
<dbReference type="OrthoDB" id="2380881at2"/>
<dbReference type="Proteomes" id="UP000218887">
    <property type="component" value="Unassembled WGS sequence"/>
</dbReference>
<feature type="transmembrane region" description="Helical" evidence="1">
    <location>
        <begin position="7"/>
        <end position="25"/>
    </location>
</feature>
<sequence length="262" mass="28729">MRRLFSTIAVIGVILILFFAINYFTKKPLEGEETFSAKSIANIDLNSDVATISILPTNSNDIKVIWEGKSKMFGKTEVDIEQDSETLHIDIGRIKIFNFLQFGFNFNSLDVDVFLPEKLYDSINLRNNVGSTLISGIKTDELTVHTDVSDMTIEGVHANDIKAESAVGDIVLKNSHGIVDVKNDVGDITIVTEAITDDMELITNVGGVSIVLEEIPSDTSFNANTEVGTVTVFGERGSYVLKQSDYLVTINTDVGDINVEVN</sequence>
<name>A0A2A2IK44_9BACI</name>